<dbReference type="Pfam" id="PF12937">
    <property type="entry name" value="F-box-like"/>
    <property type="match status" value="1"/>
</dbReference>
<dbReference type="Proteomes" id="UP000195602">
    <property type="component" value="Unassembled WGS sequence"/>
</dbReference>
<dbReference type="InterPro" id="IPR050910">
    <property type="entry name" value="JMJD6_ArgDemeth/LysHydrox"/>
</dbReference>
<dbReference type="GO" id="GO:0005634">
    <property type="term" value="C:nucleus"/>
    <property type="evidence" value="ECO:0007669"/>
    <property type="project" value="TreeGrafter"/>
</dbReference>
<dbReference type="Pfam" id="PF13621">
    <property type="entry name" value="Cupin_8"/>
    <property type="match status" value="1"/>
</dbReference>
<dbReference type="KEGG" id="clus:A9F13_22g00396"/>
<sequence>MPSQHTHKKRRAYASLPRTISASKSLAAHPLNVRPLGNSFFAEKTEGVTKEQQLGDFARFEEELFMEILSYIDDANALRNLSHTSRVLYAYLYDEDLWKKMYTTKVQIAEKQGKDIPLLQWRGSWRLSVLGLDAKYSADIQMKGNLVCSDVLYRPFQCSQIDYNNLFAKVIEEEETYHMDSLRTNQPLDFSILPKGRIPRFPEAQLSQELFDSKWHNQPFIFTNADPERWPRWNLESLLRRFADVKFRQEAVQWPLSLYAQYLVKNSDESPLYLFDCNSEAMKTLRQEYDVPQLFQEDHFSVFGDCRPDHAWVIIGSERSGSTFHKDPNYTSAWNAALSGRKLWVMFPPGTCPPGVSADEDESEVTSPVGIAEWVLSGFYNDAAKHPEAQIGITFPGEVMYVPSGWWHSVINLDDSVALTQNFVPKVKVGNAMNFLKNRRSQMSGFHPSAVRRVMDRVISAAGDADDENICKIREYSKKFDELHLQDFLQNEDCGEIVESQLPPMPVFELFTKLLELNGDDAVLKRGLEELTRIEKAEVAKSTGKSETWTKLTETTGFSFGFGGDLDLE</sequence>
<evidence type="ECO:0000313" key="2">
    <source>
        <dbReference type="EMBL" id="OVF05498.1"/>
    </source>
</evidence>
<dbReference type="SUPFAM" id="SSF51197">
    <property type="entry name" value="Clavaminate synthase-like"/>
    <property type="match status" value="1"/>
</dbReference>
<dbReference type="EMBL" id="LYUB02000022">
    <property type="protein sequence ID" value="OVF05498.1"/>
    <property type="molecule type" value="Genomic_DNA"/>
</dbReference>
<dbReference type="PROSITE" id="PS51184">
    <property type="entry name" value="JMJC"/>
    <property type="match status" value="1"/>
</dbReference>
<dbReference type="PANTHER" id="PTHR12480">
    <property type="entry name" value="ARGININE DEMETHYLASE AND LYSYL-HYDROXYLASE JMJD"/>
    <property type="match status" value="1"/>
</dbReference>
<dbReference type="SMART" id="SM00558">
    <property type="entry name" value="JmjC"/>
    <property type="match status" value="1"/>
</dbReference>
<evidence type="ECO:0000259" key="1">
    <source>
        <dbReference type="PROSITE" id="PS51184"/>
    </source>
</evidence>
<dbReference type="InterPro" id="IPR041667">
    <property type="entry name" value="Cupin_8"/>
</dbReference>
<dbReference type="AlphaFoldDB" id="A0AA91SZT0"/>
<dbReference type="InterPro" id="IPR003347">
    <property type="entry name" value="JmjC_dom"/>
</dbReference>
<evidence type="ECO:0000313" key="3">
    <source>
        <dbReference type="Proteomes" id="UP000195602"/>
    </source>
</evidence>
<dbReference type="Gene3D" id="2.60.120.650">
    <property type="entry name" value="Cupin"/>
    <property type="match status" value="1"/>
</dbReference>
<reference evidence="2 3" key="1">
    <citation type="submission" date="2017-04" db="EMBL/GenBank/DDBJ databases">
        <title>Draft genome of the yeast Clavispora lusitaniae type strain CBS 6936.</title>
        <authorList>
            <person name="Durrens P."/>
            <person name="Klopp C."/>
            <person name="Biteau N."/>
            <person name="Fitton-Ouhabi V."/>
            <person name="Dementhon K."/>
            <person name="Accoceberry I."/>
            <person name="Sherman D.J."/>
            <person name="Noel T."/>
        </authorList>
    </citation>
    <scope>NUCLEOTIDE SEQUENCE [LARGE SCALE GENOMIC DNA]</scope>
    <source>
        <strain evidence="2 3">CBS 6936</strain>
    </source>
</reference>
<gene>
    <name evidence="2" type="ORF">A9F13_22g00396</name>
</gene>
<proteinExistence type="predicted"/>
<feature type="domain" description="JmjC" evidence="1">
    <location>
        <begin position="280"/>
        <end position="440"/>
    </location>
</feature>
<dbReference type="GO" id="GO:0000987">
    <property type="term" value="F:cis-regulatory region sequence-specific DNA binding"/>
    <property type="evidence" value="ECO:0007669"/>
    <property type="project" value="TreeGrafter"/>
</dbReference>
<dbReference type="InterPro" id="IPR036047">
    <property type="entry name" value="F-box-like_dom_sf"/>
</dbReference>
<dbReference type="InterPro" id="IPR001810">
    <property type="entry name" value="F-box_dom"/>
</dbReference>
<organism evidence="2 3">
    <name type="scientific">Clavispora lusitaniae</name>
    <name type="common">Candida lusitaniae</name>
    <dbReference type="NCBI Taxonomy" id="36911"/>
    <lineage>
        <taxon>Eukaryota</taxon>
        <taxon>Fungi</taxon>
        <taxon>Dikarya</taxon>
        <taxon>Ascomycota</taxon>
        <taxon>Saccharomycotina</taxon>
        <taxon>Pichiomycetes</taxon>
        <taxon>Metschnikowiaceae</taxon>
        <taxon>Clavispora</taxon>
    </lineage>
</organism>
<dbReference type="SUPFAM" id="SSF81383">
    <property type="entry name" value="F-box domain"/>
    <property type="match status" value="1"/>
</dbReference>
<protein>
    <submittedName>
        <fullName evidence="2">Clavaminate synthase-like protein</fullName>
    </submittedName>
</protein>
<comment type="caution">
    <text evidence="2">The sequence shown here is derived from an EMBL/GenBank/DDBJ whole genome shotgun (WGS) entry which is preliminary data.</text>
</comment>
<name>A0AA91SZT0_CLALS</name>
<accession>A0AA91SZT0</accession>
<dbReference type="PANTHER" id="PTHR12480:SF21">
    <property type="entry name" value="JMJC DOMAIN-CONTAINING PROTEIN 8"/>
    <property type="match status" value="1"/>
</dbReference>